<name>A0A0H2WS46_SALPA</name>
<evidence type="ECO:0000313" key="2">
    <source>
        <dbReference type="Proteomes" id="UP000008185"/>
    </source>
</evidence>
<dbReference type="EMBL" id="CP000026">
    <property type="protein sequence ID" value="AAV78389.1"/>
    <property type="molecule type" value="Genomic_DNA"/>
</dbReference>
<dbReference type="KEGG" id="spt:SPA2518"/>
<evidence type="ECO:0000313" key="1">
    <source>
        <dbReference type="EMBL" id="AAV78389.1"/>
    </source>
</evidence>
<proteinExistence type="predicted"/>
<dbReference type="AlphaFoldDB" id="A0A0H2WS46"/>
<dbReference type="Proteomes" id="UP000008185">
    <property type="component" value="Chromosome"/>
</dbReference>
<sequence length="30" mass="3639">MKVTCFNISKLTYESRLRYLLFKNLDQAEN</sequence>
<organism evidence="1 2">
    <name type="scientific">Salmonella paratyphi A (strain ATCC 9150 / SARB42)</name>
    <dbReference type="NCBI Taxonomy" id="295319"/>
    <lineage>
        <taxon>Bacteria</taxon>
        <taxon>Pseudomonadati</taxon>
        <taxon>Pseudomonadota</taxon>
        <taxon>Gammaproteobacteria</taxon>
        <taxon>Enterobacterales</taxon>
        <taxon>Enterobacteriaceae</taxon>
        <taxon>Salmonella</taxon>
    </lineage>
</organism>
<dbReference type="HOGENOM" id="CLU_3405311_0_0_6"/>
<reference evidence="1 2" key="1">
    <citation type="journal article" date="2004" name="Nat. Genet.">
        <title>Comparison of genome degradation in Paratyphi A and Typhi, human-restricted serovars of Salmonella enterica that cause typhoid.</title>
        <authorList>
            <person name="McClelland M."/>
            <person name="Sanderson K.E."/>
            <person name="Clifton S.W."/>
            <person name="Latreille P."/>
            <person name="Porwollik S."/>
            <person name="Sabo A."/>
            <person name="Meyer R."/>
            <person name="Bieri T."/>
            <person name="Ozersky P."/>
            <person name="McLellan M."/>
            <person name="Harkins C.R."/>
            <person name="Wang C."/>
            <person name="Nguyen C."/>
            <person name="Berghoff A."/>
            <person name="Elliott G."/>
            <person name="Kohlberg S."/>
            <person name="Strong C."/>
            <person name="Du F."/>
            <person name="Carter J."/>
            <person name="Kremizki C."/>
            <person name="Layman D."/>
            <person name="Leonard S."/>
            <person name="Sun H."/>
            <person name="Fulton L."/>
            <person name="Nash W."/>
            <person name="Miner T."/>
            <person name="Minx P."/>
            <person name="Delehaunty K."/>
            <person name="Fronick C."/>
            <person name="Magrini V."/>
            <person name="Nhan M."/>
            <person name="Warren W."/>
            <person name="Florea L."/>
            <person name="Spieth J."/>
            <person name="Wilson R.K."/>
        </authorList>
    </citation>
    <scope>NUCLEOTIDE SEQUENCE [LARGE SCALE GENOMIC DNA]</scope>
    <source>
        <strain evidence="2">ATCC 9150 / SARB42</strain>
    </source>
</reference>
<accession>A0A0H2WS46</accession>
<protein>
    <submittedName>
        <fullName evidence="1">Uncharacterized protein</fullName>
    </submittedName>
</protein>
<gene>
    <name evidence="1" type="ordered locus">SPA2518</name>
</gene>